<protein>
    <submittedName>
        <fullName evidence="2">Predicted protein</fullName>
    </submittedName>
</protein>
<evidence type="ECO:0000256" key="1">
    <source>
        <dbReference type="SAM" id="MobiDB-lite"/>
    </source>
</evidence>
<sequence length="104" mass="11558">MAAQSSKLKAQSSKLKAQSSKLVFSSTNGQPLISLPDPICRHKWLIRLKMVQSFVVRSVDGNSSETPASLSYTAEVSKPIVEKTSNRIPLWMKLLPMKRLSQSQ</sequence>
<evidence type="ECO:0000313" key="3">
    <source>
        <dbReference type="Proteomes" id="UP000008694"/>
    </source>
</evidence>
<dbReference type="eggNOG" id="KOG4267">
    <property type="taxonomic scope" value="Eukaryota"/>
</dbReference>
<dbReference type="EMBL" id="GL348717">
    <property type="protein sequence ID" value="EFH52666.1"/>
    <property type="molecule type" value="Genomic_DNA"/>
</dbReference>
<organism evidence="3">
    <name type="scientific">Arabidopsis lyrata subsp. lyrata</name>
    <name type="common">Lyre-leaved rock-cress</name>
    <dbReference type="NCBI Taxonomy" id="81972"/>
    <lineage>
        <taxon>Eukaryota</taxon>
        <taxon>Viridiplantae</taxon>
        <taxon>Streptophyta</taxon>
        <taxon>Embryophyta</taxon>
        <taxon>Tracheophyta</taxon>
        <taxon>Spermatophyta</taxon>
        <taxon>Magnoliopsida</taxon>
        <taxon>eudicotyledons</taxon>
        <taxon>Gunneridae</taxon>
        <taxon>Pentapetalae</taxon>
        <taxon>rosids</taxon>
        <taxon>malvids</taxon>
        <taxon>Brassicales</taxon>
        <taxon>Brassicaceae</taxon>
        <taxon>Camelineae</taxon>
        <taxon>Arabidopsis</taxon>
    </lineage>
</organism>
<name>D7LVQ8_ARALL</name>
<reference evidence="3" key="1">
    <citation type="journal article" date="2011" name="Nat. Genet.">
        <title>The Arabidopsis lyrata genome sequence and the basis of rapid genome size change.</title>
        <authorList>
            <person name="Hu T.T."/>
            <person name="Pattyn P."/>
            <person name="Bakker E.G."/>
            <person name="Cao J."/>
            <person name="Cheng J.-F."/>
            <person name="Clark R.M."/>
            <person name="Fahlgren N."/>
            <person name="Fawcett J.A."/>
            <person name="Grimwood J."/>
            <person name="Gundlach H."/>
            <person name="Haberer G."/>
            <person name="Hollister J.D."/>
            <person name="Ossowski S."/>
            <person name="Ottilar R.P."/>
            <person name="Salamov A.A."/>
            <person name="Schneeberger K."/>
            <person name="Spannagl M."/>
            <person name="Wang X."/>
            <person name="Yang L."/>
            <person name="Nasrallah M.E."/>
            <person name="Bergelson J."/>
            <person name="Carrington J.C."/>
            <person name="Gaut B.S."/>
            <person name="Schmutz J."/>
            <person name="Mayer K.F.X."/>
            <person name="Van de Peer Y."/>
            <person name="Grigoriev I.V."/>
            <person name="Nordborg M."/>
            <person name="Weigel D."/>
            <person name="Guo Y.-L."/>
        </authorList>
    </citation>
    <scope>NUCLEOTIDE SEQUENCE [LARGE SCALE GENOMIC DNA]</scope>
    <source>
        <strain evidence="3">cv. MN47</strain>
    </source>
</reference>
<dbReference type="HOGENOM" id="CLU_2253802_0_0_1"/>
<dbReference type="Proteomes" id="UP000008694">
    <property type="component" value="Unassembled WGS sequence"/>
</dbReference>
<dbReference type="STRING" id="81972.D7LVQ8"/>
<keyword evidence="3" id="KW-1185">Reference proteome</keyword>
<accession>D7LVQ8</accession>
<gene>
    <name evidence="2" type="ORF">ARALYDRAFT_666602</name>
</gene>
<dbReference type="Gramene" id="Al_scaffold_0005_2637">
    <property type="protein sequence ID" value="Al_scaffold_0005_2637"/>
    <property type="gene ID" value="Al_scaffold_0005_2637"/>
</dbReference>
<evidence type="ECO:0000313" key="2">
    <source>
        <dbReference type="EMBL" id="EFH52666.1"/>
    </source>
</evidence>
<dbReference type="AlphaFoldDB" id="D7LVQ8"/>
<proteinExistence type="predicted"/>
<feature type="region of interest" description="Disordered" evidence="1">
    <location>
        <begin position="1"/>
        <end position="20"/>
    </location>
</feature>